<evidence type="ECO:0000313" key="3">
    <source>
        <dbReference type="EMBL" id="MRG93861.1"/>
    </source>
</evidence>
<evidence type="ECO:0000256" key="2">
    <source>
        <dbReference type="SAM" id="SignalP"/>
    </source>
</evidence>
<name>A0A6N7PYQ4_9BACT</name>
<dbReference type="PROSITE" id="PS51257">
    <property type="entry name" value="PROKAR_LIPOPROTEIN"/>
    <property type="match status" value="1"/>
</dbReference>
<accession>A0A6N7PYQ4</accession>
<reference evidence="3 4" key="1">
    <citation type="submission" date="2019-10" db="EMBL/GenBank/DDBJ databases">
        <title>A soil myxobacterium in the family Polyangiaceae.</title>
        <authorList>
            <person name="Li Y."/>
            <person name="Wang J."/>
        </authorList>
    </citation>
    <scope>NUCLEOTIDE SEQUENCE [LARGE SCALE GENOMIC DNA]</scope>
    <source>
        <strain evidence="3 4">DSM 14734</strain>
    </source>
</reference>
<dbReference type="RefSeq" id="WP_153820709.1">
    <property type="nucleotide sequence ID" value="NZ_WJIE01000005.1"/>
</dbReference>
<comment type="caution">
    <text evidence="3">The sequence shown here is derived from an EMBL/GenBank/DDBJ whole genome shotgun (WGS) entry which is preliminary data.</text>
</comment>
<organism evidence="3 4">
    <name type="scientific">Polyangium spumosum</name>
    <dbReference type="NCBI Taxonomy" id="889282"/>
    <lineage>
        <taxon>Bacteria</taxon>
        <taxon>Pseudomonadati</taxon>
        <taxon>Myxococcota</taxon>
        <taxon>Polyangia</taxon>
        <taxon>Polyangiales</taxon>
        <taxon>Polyangiaceae</taxon>
        <taxon>Polyangium</taxon>
    </lineage>
</organism>
<feature type="signal peptide" evidence="2">
    <location>
        <begin position="1"/>
        <end position="19"/>
    </location>
</feature>
<feature type="chain" id="PRO_5026828216" evidence="2">
    <location>
        <begin position="20"/>
        <end position="340"/>
    </location>
</feature>
<evidence type="ECO:0000313" key="4">
    <source>
        <dbReference type="Proteomes" id="UP000440224"/>
    </source>
</evidence>
<feature type="region of interest" description="Disordered" evidence="1">
    <location>
        <begin position="37"/>
        <end position="60"/>
    </location>
</feature>
<keyword evidence="2" id="KW-0732">Signal</keyword>
<sequence length="340" mass="33856">MLHRKTVVMASVLAGFVLACGPEASNTTGAGGAGGTGGAGGAGGSGGSGTTPDPAGPKDPGAALKAAIFVGSCVPDDGIQRVLNRFHTERGTPDELALTNYTQCFAEKANGCQAVEECLGVKIDLSGPCMPTCTGDVLKVCDDQLAFTVDCSKVGTTCSEAEGNCVGAAMPGPTCDPGSFQASCQDGAPRVCNGSEVSGPVCADYGLTCKDAPFGGVACLGTGATCQTDLVGPLEINYDKGLACDGTALRACVNGGEHAIECGTLVTGFTCQTMGVANFCGLANECDPTPGNDTTCEGDSVVICNAGKIEKIDCKSLGFTSCNATFGTCGPSVYDQAPMP</sequence>
<feature type="compositionally biased region" description="Gly residues" evidence="1">
    <location>
        <begin position="37"/>
        <end position="49"/>
    </location>
</feature>
<gene>
    <name evidence="3" type="ORF">GF068_18350</name>
</gene>
<keyword evidence="4" id="KW-1185">Reference proteome</keyword>
<dbReference type="OrthoDB" id="5503150at2"/>
<dbReference type="EMBL" id="WJIE01000005">
    <property type="protein sequence ID" value="MRG93861.1"/>
    <property type="molecule type" value="Genomic_DNA"/>
</dbReference>
<protein>
    <submittedName>
        <fullName evidence="3">Uncharacterized protein</fullName>
    </submittedName>
</protein>
<dbReference type="AlphaFoldDB" id="A0A6N7PYQ4"/>
<evidence type="ECO:0000256" key="1">
    <source>
        <dbReference type="SAM" id="MobiDB-lite"/>
    </source>
</evidence>
<proteinExistence type="predicted"/>
<dbReference type="Proteomes" id="UP000440224">
    <property type="component" value="Unassembled WGS sequence"/>
</dbReference>
<feature type="compositionally biased region" description="Low complexity" evidence="1">
    <location>
        <begin position="50"/>
        <end position="60"/>
    </location>
</feature>